<evidence type="ECO:0000313" key="4">
    <source>
        <dbReference type="Proteomes" id="UP000249402"/>
    </source>
</evidence>
<organism evidence="3 4">
    <name type="scientific">Aspergillus ibericus CBS 121593</name>
    <dbReference type="NCBI Taxonomy" id="1448316"/>
    <lineage>
        <taxon>Eukaryota</taxon>
        <taxon>Fungi</taxon>
        <taxon>Dikarya</taxon>
        <taxon>Ascomycota</taxon>
        <taxon>Pezizomycotina</taxon>
        <taxon>Eurotiomycetes</taxon>
        <taxon>Eurotiomycetidae</taxon>
        <taxon>Eurotiales</taxon>
        <taxon>Aspergillaceae</taxon>
        <taxon>Aspergillus</taxon>
        <taxon>Aspergillus subgen. Circumdati</taxon>
    </lineage>
</organism>
<name>A0A395GRY6_9EURO</name>
<dbReference type="OrthoDB" id="4468925at2759"/>
<sequence>MQFTILTLALAAATATATTLSDSPALKDAAAGKCDVGNISCCNPSNSVKTDGVLNGLLGWGVISGLVNDEGSACASTNLIDELGLLSLVKDTPDGPVCQNIIACCPGKDSTCVAIGGTDGSDSGSSN</sequence>
<dbReference type="Proteomes" id="UP000249402">
    <property type="component" value="Unassembled WGS sequence"/>
</dbReference>
<evidence type="ECO:0000256" key="2">
    <source>
        <dbReference type="RuleBase" id="RU365009"/>
    </source>
</evidence>
<dbReference type="EMBL" id="KZ824456">
    <property type="protein sequence ID" value="RAK98176.1"/>
    <property type="molecule type" value="Genomic_DNA"/>
</dbReference>
<keyword evidence="4" id="KW-1185">Reference proteome</keyword>
<accession>A0A395GRY6</accession>
<keyword evidence="2" id="KW-0732">Signal</keyword>
<dbReference type="SMART" id="SM00075">
    <property type="entry name" value="HYDRO"/>
    <property type="match status" value="1"/>
</dbReference>
<dbReference type="GeneID" id="37225862"/>
<comment type="similarity">
    <text evidence="2">Belongs to the fungal hydrophobin family.</text>
</comment>
<dbReference type="RefSeq" id="XP_025572504.1">
    <property type="nucleotide sequence ID" value="XM_025720997.1"/>
</dbReference>
<reference evidence="3 4" key="1">
    <citation type="submission" date="2018-02" db="EMBL/GenBank/DDBJ databases">
        <title>The genomes of Aspergillus section Nigri reveals drivers in fungal speciation.</title>
        <authorList>
            <consortium name="DOE Joint Genome Institute"/>
            <person name="Vesth T.C."/>
            <person name="Nybo J."/>
            <person name="Theobald S."/>
            <person name="Brandl J."/>
            <person name="Frisvad J.C."/>
            <person name="Nielsen K.F."/>
            <person name="Lyhne E.K."/>
            <person name="Kogle M.E."/>
            <person name="Kuo A."/>
            <person name="Riley R."/>
            <person name="Clum A."/>
            <person name="Nolan M."/>
            <person name="Lipzen A."/>
            <person name="Salamov A."/>
            <person name="Henrissat B."/>
            <person name="Wiebenga A."/>
            <person name="De vries R.P."/>
            <person name="Grigoriev I.V."/>
            <person name="Mortensen U.H."/>
            <person name="Andersen M.R."/>
            <person name="Baker S.E."/>
        </authorList>
    </citation>
    <scope>NUCLEOTIDE SEQUENCE [LARGE SCALE GENOMIC DNA]</scope>
    <source>
        <strain evidence="3 4">CBS 121593</strain>
    </source>
</reference>
<evidence type="ECO:0000313" key="3">
    <source>
        <dbReference type="EMBL" id="RAK98176.1"/>
    </source>
</evidence>
<dbReference type="InterPro" id="IPR001338">
    <property type="entry name" value="Class_I_Hydrophobin"/>
</dbReference>
<keyword evidence="1 2" id="KW-1015">Disulfide bond</keyword>
<dbReference type="VEuPathDB" id="FungiDB:BO80DRAFT_437267"/>
<dbReference type="Pfam" id="PF01185">
    <property type="entry name" value="Hydrophobin"/>
    <property type="match status" value="1"/>
</dbReference>
<gene>
    <name evidence="3" type="ORF">BO80DRAFT_437267</name>
</gene>
<dbReference type="GO" id="GO:0009277">
    <property type="term" value="C:fungal-type cell wall"/>
    <property type="evidence" value="ECO:0007669"/>
    <property type="project" value="InterPro"/>
</dbReference>
<protein>
    <recommendedName>
        <fullName evidence="2">Hydrophobin</fullName>
    </recommendedName>
</protein>
<feature type="chain" id="PRO_5044955312" description="Hydrophobin" evidence="2">
    <location>
        <begin position="18"/>
        <end position="127"/>
    </location>
</feature>
<dbReference type="GO" id="GO:0005199">
    <property type="term" value="F:structural constituent of cell wall"/>
    <property type="evidence" value="ECO:0007669"/>
    <property type="project" value="InterPro"/>
</dbReference>
<dbReference type="AlphaFoldDB" id="A0A395GRY6"/>
<dbReference type="STRING" id="1448316.A0A395GRY6"/>
<comment type="subcellular location">
    <subcellularLocation>
        <location evidence="2">Secreted</location>
        <location evidence="2">Cell wall</location>
    </subcellularLocation>
</comment>
<keyword evidence="2" id="KW-0134">Cell wall</keyword>
<keyword evidence="2" id="KW-0964">Secreted</keyword>
<evidence type="ECO:0000256" key="1">
    <source>
        <dbReference type="ARBA" id="ARBA00023157"/>
    </source>
</evidence>
<proteinExistence type="inferred from homology"/>
<feature type="signal peptide" evidence="2">
    <location>
        <begin position="1"/>
        <end position="17"/>
    </location>
</feature>